<comment type="similarity">
    <text evidence="7 10">Belongs to the HD-ZIP homeobox family. Class I subfamily.</text>
</comment>
<evidence type="ECO:0000256" key="3">
    <source>
        <dbReference type="ARBA" id="ARBA00023125"/>
    </source>
</evidence>
<dbReference type="SUPFAM" id="SSF46689">
    <property type="entry name" value="Homeodomain-like"/>
    <property type="match status" value="1"/>
</dbReference>
<feature type="region of interest" description="Disordered" evidence="12">
    <location>
        <begin position="1"/>
        <end position="29"/>
    </location>
</feature>
<dbReference type="GO" id="GO:0045893">
    <property type="term" value="P:positive regulation of DNA-templated transcription"/>
    <property type="evidence" value="ECO:0007669"/>
    <property type="project" value="TreeGrafter"/>
</dbReference>
<keyword evidence="3 8" id="KW-0238">DNA-binding</keyword>
<sequence length="133" mass="15862">MESPNNSSSPEKTNDEIRKYPKSTKRKNSKNIVAKRFSVEQIKSLESIFKLDTKLEPKRKLQIASDLGLQPRQVAIWFQNKRARWRSKQIEQEYKELRANYDSLYMQFDDLKREKQILQTQACASFFYIVSHE</sequence>
<dbReference type="InterPro" id="IPR045224">
    <property type="entry name" value="HDZip_class_I_plant"/>
</dbReference>
<comment type="function">
    <text evidence="10">Transcription factor.</text>
</comment>
<dbReference type="CDD" id="cd00086">
    <property type="entry name" value="homeodomain"/>
    <property type="match status" value="1"/>
</dbReference>
<feature type="compositionally biased region" description="Polar residues" evidence="12">
    <location>
        <begin position="1"/>
        <end position="11"/>
    </location>
</feature>
<accession>A0A830BUY4</accession>
<evidence type="ECO:0000256" key="8">
    <source>
        <dbReference type="PROSITE-ProRule" id="PRU00108"/>
    </source>
</evidence>
<dbReference type="PROSITE" id="PS50071">
    <property type="entry name" value="HOMEOBOX_2"/>
    <property type="match status" value="1"/>
</dbReference>
<dbReference type="PROSITE" id="PS00027">
    <property type="entry name" value="HOMEOBOX_1"/>
    <property type="match status" value="1"/>
</dbReference>
<protein>
    <recommendedName>
        <fullName evidence="10">Homeobox-leucine zipper protein</fullName>
    </recommendedName>
    <alternativeName>
        <fullName evidence="10">HD-ZIP protein</fullName>
    </alternativeName>
    <alternativeName>
        <fullName evidence="10">Homeodomain transcription factor</fullName>
    </alternativeName>
</protein>
<evidence type="ECO:0000256" key="11">
    <source>
        <dbReference type="SAM" id="Coils"/>
    </source>
</evidence>
<dbReference type="Pfam" id="PF02183">
    <property type="entry name" value="HALZ"/>
    <property type="match status" value="1"/>
</dbReference>
<evidence type="ECO:0000256" key="7">
    <source>
        <dbReference type="ARBA" id="ARBA00025748"/>
    </source>
</evidence>
<feature type="coiled-coil region" evidence="11">
    <location>
        <begin position="80"/>
        <end position="121"/>
    </location>
</feature>
<evidence type="ECO:0000256" key="2">
    <source>
        <dbReference type="ARBA" id="ARBA00023015"/>
    </source>
</evidence>
<dbReference type="GO" id="GO:0000981">
    <property type="term" value="F:DNA-binding transcription factor activity, RNA polymerase II-specific"/>
    <property type="evidence" value="ECO:0007669"/>
    <property type="project" value="UniProtKB-UniRule"/>
</dbReference>
<feature type="DNA-binding region" description="Homeobox" evidence="8">
    <location>
        <begin position="30"/>
        <end position="89"/>
    </location>
</feature>
<evidence type="ECO:0000313" key="14">
    <source>
        <dbReference type="EMBL" id="GFP88768.1"/>
    </source>
</evidence>
<dbReference type="PANTHER" id="PTHR24326:SF122">
    <property type="entry name" value="HOMEOBOX-LEUCINE ZIPPER PROTEIN HOX6"/>
    <property type="match status" value="1"/>
</dbReference>
<comment type="subcellular location">
    <subcellularLocation>
        <location evidence="1 8 9">Nucleus</location>
    </subcellularLocation>
</comment>
<dbReference type="InterPro" id="IPR000047">
    <property type="entry name" value="HTH_motif"/>
</dbReference>
<proteinExistence type="inferred from homology"/>
<keyword evidence="11" id="KW-0175">Coiled coil</keyword>
<dbReference type="InterPro" id="IPR009057">
    <property type="entry name" value="Homeodomain-like_sf"/>
</dbReference>
<evidence type="ECO:0000256" key="6">
    <source>
        <dbReference type="ARBA" id="ARBA00023242"/>
    </source>
</evidence>
<keyword evidence="15" id="KW-1185">Reference proteome</keyword>
<dbReference type="GO" id="GO:0043565">
    <property type="term" value="F:sequence-specific DNA binding"/>
    <property type="evidence" value="ECO:0007669"/>
    <property type="project" value="InterPro"/>
</dbReference>
<evidence type="ECO:0000256" key="12">
    <source>
        <dbReference type="SAM" id="MobiDB-lite"/>
    </source>
</evidence>
<dbReference type="AlphaFoldDB" id="A0A830BUY4"/>
<dbReference type="OrthoDB" id="6159439at2759"/>
<evidence type="ECO:0000256" key="9">
    <source>
        <dbReference type="RuleBase" id="RU000682"/>
    </source>
</evidence>
<evidence type="ECO:0000256" key="4">
    <source>
        <dbReference type="ARBA" id="ARBA00023155"/>
    </source>
</evidence>
<dbReference type="GO" id="GO:0005634">
    <property type="term" value="C:nucleus"/>
    <property type="evidence" value="ECO:0007669"/>
    <property type="project" value="UniProtKB-SubCell"/>
</dbReference>
<dbReference type="InterPro" id="IPR001356">
    <property type="entry name" value="HD"/>
</dbReference>
<keyword evidence="5 10" id="KW-0804">Transcription</keyword>
<dbReference type="Proteomes" id="UP000653305">
    <property type="component" value="Unassembled WGS sequence"/>
</dbReference>
<reference evidence="14" key="1">
    <citation type="submission" date="2020-07" db="EMBL/GenBank/DDBJ databases">
        <title>Ethylene signaling mediates host invasion by parasitic plants.</title>
        <authorList>
            <person name="Yoshida S."/>
        </authorList>
    </citation>
    <scope>NUCLEOTIDE SEQUENCE</scope>
    <source>
        <strain evidence="14">Okayama</strain>
    </source>
</reference>
<evidence type="ECO:0000256" key="1">
    <source>
        <dbReference type="ARBA" id="ARBA00004123"/>
    </source>
</evidence>
<feature type="domain" description="Homeobox" evidence="13">
    <location>
        <begin position="28"/>
        <end position="88"/>
    </location>
</feature>
<evidence type="ECO:0000256" key="5">
    <source>
        <dbReference type="ARBA" id="ARBA00023163"/>
    </source>
</evidence>
<comment type="caution">
    <text evidence="14">The sequence shown here is derived from an EMBL/GenBank/DDBJ whole genome shotgun (WGS) entry which is preliminary data.</text>
</comment>
<dbReference type="Pfam" id="PF00046">
    <property type="entry name" value="Homeodomain"/>
    <property type="match status" value="1"/>
</dbReference>
<organism evidence="14 15">
    <name type="scientific">Phtheirospermum japonicum</name>
    <dbReference type="NCBI Taxonomy" id="374723"/>
    <lineage>
        <taxon>Eukaryota</taxon>
        <taxon>Viridiplantae</taxon>
        <taxon>Streptophyta</taxon>
        <taxon>Embryophyta</taxon>
        <taxon>Tracheophyta</taxon>
        <taxon>Spermatophyta</taxon>
        <taxon>Magnoliopsida</taxon>
        <taxon>eudicotyledons</taxon>
        <taxon>Gunneridae</taxon>
        <taxon>Pentapetalae</taxon>
        <taxon>asterids</taxon>
        <taxon>lamiids</taxon>
        <taxon>Lamiales</taxon>
        <taxon>Orobanchaceae</taxon>
        <taxon>Orobanchaceae incertae sedis</taxon>
        <taxon>Phtheirospermum</taxon>
    </lineage>
</organism>
<name>A0A830BUY4_9LAMI</name>
<evidence type="ECO:0000313" key="15">
    <source>
        <dbReference type="Proteomes" id="UP000653305"/>
    </source>
</evidence>
<dbReference type="EMBL" id="BMAC01000172">
    <property type="protein sequence ID" value="GFP88768.1"/>
    <property type="molecule type" value="Genomic_DNA"/>
</dbReference>
<feature type="compositionally biased region" description="Basic residues" evidence="12">
    <location>
        <begin position="20"/>
        <end position="29"/>
    </location>
</feature>
<keyword evidence="4 8" id="KW-0371">Homeobox</keyword>
<dbReference type="InterPro" id="IPR003106">
    <property type="entry name" value="Leu_zip_homeo"/>
</dbReference>
<keyword evidence="6 8" id="KW-0539">Nucleus</keyword>
<dbReference type="PANTHER" id="PTHR24326">
    <property type="entry name" value="HOMEOBOX-LEUCINE ZIPPER PROTEIN"/>
    <property type="match status" value="1"/>
</dbReference>
<evidence type="ECO:0000259" key="13">
    <source>
        <dbReference type="PROSITE" id="PS50071"/>
    </source>
</evidence>
<evidence type="ECO:0000256" key="10">
    <source>
        <dbReference type="RuleBase" id="RU369038"/>
    </source>
</evidence>
<gene>
    <name evidence="14" type="ORF">PHJA_001020500</name>
</gene>
<dbReference type="Gene3D" id="1.10.10.60">
    <property type="entry name" value="Homeodomain-like"/>
    <property type="match status" value="1"/>
</dbReference>
<dbReference type="InterPro" id="IPR017970">
    <property type="entry name" value="Homeobox_CS"/>
</dbReference>
<dbReference type="PRINTS" id="PR00031">
    <property type="entry name" value="HTHREPRESSR"/>
</dbReference>
<keyword evidence="2 10" id="KW-0805">Transcription regulation</keyword>
<dbReference type="SMART" id="SM00389">
    <property type="entry name" value="HOX"/>
    <property type="match status" value="1"/>
</dbReference>